<dbReference type="PROSITE" id="PS50157">
    <property type="entry name" value="ZINC_FINGER_C2H2_2"/>
    <property type="match status" value="2"/>
</dbReference>
<evidence type="ECO:0000256" key="2">
    <source>
        <dbReference type="ARBA" id="ARBA00022771"/>
    </source>
</evidence>
<proteinExistence type="predicted"/>
<dbReference type="AlphaFoldDB" id="A0A507FIV4"/>
<dbReference type="Gene3D" id="3.30.160.60">
    <property type="entry name" value="Classic Zinc Finger"/>
    <property type="match status" value="2"/>
</dbReference>
<dbReference type="InterPro" id="IPR013087">
    <property type="entry name" value="Znf_C2H2_type"/>
</dbReference>
<evidence type="ECO:0000259" key="6">
    <source>
        <dbReference type="PROSITE" id="PS50157"/>
    </source>
</evidence>
<comment type="caution">
    <text evidence="7">The sequence shown here is derived from an EMBL/GenBank/DDBJ whole genome shotgun (WGS) entry which is preliminary data.</text>
</comment>
<evidence type="ECO:0000256" key="3">
    <source>
        <dbReference type="ARBA" id="ARBA00022833"/>
    </source>
</evidence>
<dbReference type="GO" id="GO:0000978">
    <property type="term" value="F:RNA polymerase II cis-regulatory region sequence-specific DNA binding"/>
    <property type="evidence" value="ECO:0007669"/>
    <property type="project" value="TreeGrafter"/>
</dbReference>
<evidence type="ECO:0000256" key="1">
    <source>
        <dbReference type="ARBA" id="ARBA00022723"/>
    </source>
</evidence>
<dbReference type="PANTHER" id="PTHR23235:SF120">
    <property type="entry name" value="KRUPPEL-LIKE FACTOR 15"/>
    <property type="match status" value="1"/>
</dbReference>
<dbReference type="SUPFAM" id="SSF57667">
    <property type="entry name" value="beta-beta-alpha zinc fingers"/>
    <property type="match status" value="1"/>
</dbReference>
<feature type="region of interest" description="Disordered" evidence="5">
    <location>
        <begin position="93"/>
        <end position="131"/>
    </location>
</feature>
<dbReference type="SMART" id="SM00355">
    <property type="entry name" value="ZnF_C2H2"/>
    <property type="match status" value="2"/>
</dbReference>
<feature type="compositionally biased region" description="Low complexity" evidence="5">
    <location>
        <begin position="215"/>
        <end position="230"/>
    </location>
</feature>
<dbReference type="Proteomes" id="UP000320333">
    <property type="component" value="Unassembled WGS sequence"/>
</dbReference>
<dbReference type="GO" id="GO:0000981">
    <property type="term" value="F:DNA-binding transcription factor activity, RNA polymerase II-specific"/>
    <property type="evidence" value="ECO:0007669"/>
    <property type="project" value="TreeGrafter"/>
</dbReference>
<keyword evidence="2 4" id="KW-0863">Zinc-finger</keyword>
<evidence type="ECO:0000256" key="5">
    <source>
        <dbReference type="SAM" id="MobiDB-lite"/>
    </source>
</evidence>
<dbReference type="Pfam" id="PF00096">
    <property type="entry name" value="zf-C2H2"/>
    <property type="match status" value="2"/>
</dbReference>
<protein>
    <recommendedName>
        <fullName evidence="6">C2H2-type domain-containing protein</fullName>
    </recommendedName>
</protein>
<dbReference type="STRING" id="246404.A0A507FIV4"/>
<feature type="compositionally biased region" description="Pro residues" evidence="5">
    <location>
        <begin position="118"/>
        <end position="127"/>
    </location>
</feature>
<dbReference type="GO" id="GO:0008270">
    <property type="term" value="F:zinc ion binding"/>
    <property type="evidence" value="ECO:0007669"/>
    <property type="project" value="UniProtKB-KW"/>
</dbReference>
<name>A0A507FIV4_9FUNG</name>
<feature type="domain" description="C2H2-type" evidence="6">
    <location>
        <begin position="298"/>
        <end position="325"/>
    </location>
</feature>
<keyword evidence="3" id="KW-0862">Zinc</keyword>
<keyword evidence="8" id="KW-1185">Reference proteome</keyword>
<evidence type="ECO:0000313" key="7">
    <source>
        <dbReference type="EMBL" id="TPX75236.1"/>
    </source>
</evidence>
<feature type="compositionally biased region" description="Low complexity" evidence="5">
    <location>
        <begin position="96"/>
        <end position="111"/>
    </location>
</feature>
<dbReference type="OrthoDB" id="9947289at2759"/>
<gene>
    <name evidence="7" type="ORF">CcCBS67573_g03503</name>
</gene>
<reference evidence="7 8" key="1">
    <citation type="journal article" date="2019" name="Sci. Rep.">
        <title>Comparative genomics of chytrid fungi reveal insights into the obligate biotrophic and pathogenic lifestyle of Synchytrium endobioticum.</title>
        <authorList>
            <person name="van de Vossenberg B.T.L.H."/>
            <person name="Warris S."/>
            <person name="Nguyen H.D.T."/>
            <person name="van Gent-Pelzer M.P.E."/>
            <person name="Joly D.L."/>
            <person name="van de Geest H.C."/>
            <person name="Bonants P.J.M."/>
            <person name="Smith D.S."/>
            <person name="Levesque C.A."/>
            <person name="van der Lee T.A.J."/>
        </authorList>
    </citation>
    <scope>NUCLEOTIDE SEQUENCE [LARGE SCALE GENOMIC DNA]</scope>
    <source>
        <strain evidence="7 8">CBS 675.73</strain>
    </source>
</reference>
<dbReference type="EMBL" id="QEAP01000089">
    <property type="protein sequence ID" value="TPX75236.1"/>
    <property type="molecule type" value="Genomic_DNA"/>
</dbReference>
<feature type="region of interest" description="Disordered" evidence="5">
    <location>
        <begin position="215"/>
        <end position="268"/>
    </location>
</feature>
<evidence type="ECO:0000313" key="8">
    <source>
        <dbReference type="Proteomes" id="UP000320333"/>
    </source>
</evidence>
<keyword evidence="1" id="KW-0479">Metal-binding</keyword>
<accession>A0A507FIV4</accession>
<feature type="domain" description="C2H2-type" evidence="6">
    <location>
        <begin position="268"/>
        <end position="297"/>
    </location>
</feature>
<sequence length="325" mass="36534">MLALNHLVDSADDDETTNLNASNSLVTQVHSTLPDAPGPRSAVSPNRQMGIHFMLEHDAGEPSIPITHFMSHVRETADIQLSDPINENVSISTNQTATTTATPTTATTATTSHLAPPSNLPNQPPFLHPYSPLQGSSTFPILVQQPFVHSLKLQAYPVYSHSQFAEHQHLQQRHLQYPQQQRQPLIYQQHSNHHQPAYNHEETEHQPQLQFINTHSASDSNNTNNNNNNKSNHHPILHQSTSSASQSPQLSQIPPNSPSPQPVPHKRFTCTMEGCGKVFFRKHHLVSHMVSHTEEKPFRCTIPGCDGTFRRNQDLRRHLRKVKHD</sequence>
<feature type="compositionally biased region" description="Low complexity" evidence="5">
    <location>
        <begin position="239"/>
        <end position="254"/>
    </location>
</feature>
<dbReference type="InterPro" id="IPR036236">
    <property type="entry name" value="Znf_C2H2_sf"/>
</dbReference>
<dbReference type="PROSITE" id="PS00028">
    <property type="entry name" value="ZINC_FINGER_C2H2_1"/>
    <property type="match status" value="2"/>
</dbReference>
<dbReference type="PANTHER" id="PTHR23235">
    <property type="entry name" value="KRUEPPEL-LIKE TRANSCRIPTION FACTOR"/>
    <property type="match status" value="1"/>
</dbReference>
<organism evidence="7 8">
    <name type="scientific">Chytriomyces confervae</name>
    <dbReference type="NCBI Taxonomy" id="246404"/>
    <lineage>
        <taxon>Eukaryota</taxon>
        <taxon>Fungi</taxon>
        <taxon>Fungi incertae sedis</taxon>
        <taxon>Chytridiomycota</taxon>
        <taxon>Chytridiomycota incertae sedis</taxon>
        <taxon>Chytridiomycetes</taxon>
        <taxon>Chytridiales</taxon>
        <taxon>Chytriomycetaceae</taxon>
        <taxon>Chytriomyces</taxon>
    </lineage>
</organism>
<evidence type="ECO:0000256" key="4">
    <source>
        <dbReference type="PROSITE-ProRule" id="PRU00042"/>
    </source>
</evidence>